<proteinExistence type="predicted"/>
<dbReference type="RefSeq" id="WP_376804464.1">
    <property type="nucleotide sequence ID" value="NZ_JBHTAC010000001.1"/>
</dbReference>
<dbReference type="PANTHER" id="PTHR14239:SF10">
    <property type="entry name" value="REDUCTASE"/>
    <property type="match status" value="1"/>
</dbReference>
<keyword evidence="5" id="KW-1185">Reference proteome</keyword>
<evidence type="ECO:0000313" key="5">
    <source>
        <dbReference type="Proteomes" id="UP001596392"/>
    </source>
</evidence>
<dbReference type="InterPro" id="IPR036291">
    <property type="entry name" value="NAD(P)-bd_dom_sf"/>
</dbReference>
<sequence length="220" mass="22533">MTTIGCIGSGYIGGTVARLAVAAGYDVVLSNSRGPETLADLAAELGPRARAGTVAQAAAAGDLVLVSVPLHAYDSVPPEPLTGKVVMDTNNYYPERDGRIEVLDDGSATSSELLQRHLAGAHVVKVFNNIFYKHLSSLARPAGAPDRSALPIAADDPAAKAAVTAFLDAIGYDTVDAGPLSAGRRYQPGTPAYGTPYGTFDDEHGTPASAADVRAAVEAA</sequence>
<evidence type="ECO:0000256" key="1">
    <source>
        <dbReference type="ARBA" id="ARBA00023002"/>
    </source>
</evidence>
<dbReference type="Pfam" id="PF03807">
    <property type="entry name" value="F420_oxidored"/>
    <property type="match status" value="1"/>
</dbReference>
<evidence type="ECO:0000313" key="4">
    <source>
        <dbReference type="EMBL" id="MFC7240962.1"/>
    </source>
</evidence>
<dbReference type="Proteomes" id="UP001596392">
    <property type="component" value="Unassembled WGS sequence"/>
</dbReference>
<dbReference type="EMBL" id="JBHTAC010000001">
    <property type="protein sequence ID" value="MFC7240962.1"/>
    <property type="molecule type" value="Genomic_DNA"/>
</dbReference>
<evidence type="ECO:0000256" key="2">
    <source>
        <dbReference type="SAM" id="MobiDB-lite"/>
    </source>
</evidence>
<dbReference type="PANTHER" id="PTHR14239">
    <property type="entry name" value="DUDULIN-RELATED"/>
    <property type="match status" value="1"/>
</dbReference>
<dbReference type="SUPFAM" id="SSF51735">
    <property type="entry name" value="NAD(P)-binding Rossmann-fold domains"/>
    <property type="match status" value="1"/>
</dbReference>
<organism evidence="4 5">
    <name type="scientific">Catellatospora aurea</name>
    <dbReference type="NCBI Taxonomy" id="1337874"/>
    <lineage>
        <taxon>Bacteria</taxon>
        <taxon>Bacillati</taxon>
        <taxon>Actinomycetota</taxon>
        <taxon>Actinomycetes</taxon>
        <taxon>Micromonosporales</taxon>
        <taxon>Micromonosporaceae</taxon>
        <taxon>Catellatospora</taxon>
    </lineage>
</organism>
<gene>
    <name evidence="4" type="ORF">ACFQO7_00585</name>
</gene>
<protein>
    <submittedName>
        <fullName evidence="4">NADPH-dependent F420 reductase</fullName>
    </submittedName>
</protein>
<feature type="region of interest" description="Disordered" evidence="2">
    <location>
        <begin position="186"/>
        <end position="206"/>
    </location>
</feature>
<feature type="domain" description="Pyrroline-5-carboxylate reductase catalytic N-terminal" evidence="3">
    <location>
        <begin position="3"/>
        <end position="92"/>
    </location>
</feature>
<evidence type="ECO:0000259" key="3">
    <source>
        <dbReference type="Pfam" id="PF03807"/>
    </source>
</evidence>
<dbReference type="Gene3D" id="3.40.50.720">
    <property type="entry name" value="NAD(P)-binding Rossmann-like Domain"/>
    <property type="match status" value="1"/>
</dbReference>
<name>A0ABW2GLN3_9ACTN</name>
<reference evidence="5" key="1">
    <citation type="journal article" date="2019" name="Int. J. Syst. Evol. Microbiol.">
        <title>The Global Catalogue of Microorganisms (GCM) 10K type strain sequencing project: providing services to taxonomists for standard genome sequencing and annotation.</title>
        <authorList>
            <consortium name="The Broad Institute Genomics Platform"/>
            <consortium name="The Broad Institute Genome Sequencing Center for Infectious Disease"/>
            <person name="Wu L."/>
            <person name="Ma J."/>
        </authorList>
    </citation>
    <scope>NUCLEOTIDE SEQUENCE [LARGE SCALE GENOMIC DNA]</scope>
    <source>
        <strain evidence="5">CGMCC 1.9106</strain>
    </source>
</reference>
<keyword evidence="1" id="KW-0560">Oxidoreductase</keyword>
<dbReference type="InterPro" id="IPR028939">
    <property type="entry name" value="P5C_Rdtase_cat_N"/>
</dbReference>
<dbReference type="InterPro" id="IPR051267">
    <property type="entry name" value="STEAP_metalloreductase"/>
</dbReference>
<comment type="caution">
    <text evidence="4">The sequence shown here is derived from an EMBL/GenBank/DDBJ whole genome shotgun (WGS) entry which is preliminary data.</text>
</comment>
<accession>A0ABW2GLN3</accession>